<feature type="domain" description="Transcription initiation factor TFIID component TAF4 C-terminal" evidence="10">
    <location>
        <begin position="69"/>
        <end position="318"/>
    </location>
</feature>
<dbReference type="GO" id="GO:0005669">
    <property type="term" value="C:transcription factor TFIID complex"/>
    <property type="evidence" value="ECO:0007669"/>
    <property type="project" value="EnsemblFungi"/>
</dbReference>
<evidence type="ECO:0000256" key="9">
    <source>
        <dbReference type="SAM" id="MobiDB-lite"/>
    </source>
</evidence>
<dbReference type="AlphaFoldDB" id="J7RYU5"/>
<dbReference type="GO" id="GO:0061629">
    <property type="term" value="F:RNA polymerase II-specific DNA-binding transcription factor binding"/>
    <property type="evidence" value="ECO:0007669"/>
    <property type="project" value="EnsemblFungi"/>
</dbReference>
<dbReference type="Pfam" id="PF05236">
    <property type="entry name" value="TAF4"/>
    <property type="match status" value="1"/>
</dbReference>
<comment type="function">
    <text evidence="7">Functions as a component of the DNA-binding general transcription factor complex TFIID. Binding of TFIID to a promoter (with or without TATA element) is the initial step in pre-initiation complex (PIC) formation. TFIID plays a key role in the regulation of gene expression by RNA polymerase II through different activities such as transcription activator interaction, core promoter recognition and selectivity, TFIIA and TFIIB interaction, chromatin modification (histone acetylation by TAF1), facilitation of DNA opening and initiation of transcription.</text>
</comment>
<evidence type="ECO:0000256" key="2">
    <source>
        <dbReference type="ARBA" id="ARBA00006178"/>
    </source>
</evidence>
<comment type="subcellular location">
    <subcellularLocation>
        <location evidence="1">Nucleus</location>
    </subcellularLocation>
</comment>
<evidence type="ECO:0000256" key="3">
    <source>
        <dbReference type="ARBA" id="ARBA00017306"/>
    </source>
</evidence>
<evidence type="ECO:0000313" key="12">
    <source>
        <dbReference type="Proteomes" id="UP000006310"/>
    </source>
</evidence>
<keyword evidence="12" id="KW-1185">Reference proteome</keyword>
<organism evidence="11 12">
    <name type="scientific">Huiozyma naganishii (strain ATCC MYA-139 / BCRC 22969 / CBS 8797 / KCTC 17520 / NBRC 10181 / NCYC 3082 / Yp74L-3)</name>
    <name type="common">Yeast</name>
    <name type="synonym">Kazachstania naganishii</name>
    <dbReference type="NCBI Taxonomy" id="1071383"/>
    <lineage>
        <taxon>Eukaryota</taxon>
        <taxon>Fungi</taxon>
        <taxon>Dikarya</taxon>
        <taxon>Ascomycota</taxon>
        <taxon>Saccharomycotina</taxon>
        <taxon>Saccharomycetes</taxon>
        <taxon>Saccharomycetales</taxon>
        <taxon>Saccharomycetaceae</taxon>
        <taxon>Huiozyma</taxon>
    </lineage>
</organism>
<evidence type="ECO:0000259" key="10">
    <source>
        <dbReference type="Pfam" id="PF05236"/>
    </source>
</evidence>
<dbReference type="GO" id="GO:0003682">
    <property type="term" value="F:chromatin binding"/>
    <property type="evidence" value="ECO:0007669"/>
    <property type="project" value="EnsemblFungi"/>
</dbReference>
<feature type="region of interest" description="Disordered" evidence="9">
    <location>
        <begin position="1"/>
        <end position="68"/>
    </location>
</feature>
<evidence type="ECO:0000313" key="11">
    <source>
        <dbReference type="EMBL" id="CCK70357.1"/>
    </source>
</evidence>
<evidence type="ECO:0000256" key="4">
    <source>
        <dbReference type="ARBA" id="ARBA00023015"/>
    </source>
</evidence>
<dbReference type="InterPro" id="IPR007900">
    <property type="entry name" value="TAF4_C"/>
</dbReference>
<dbReference type="OrthoDB" id="21060at2759"/>
<name>J7RYU5_HUIN7</name>
<dbReference type="GO" id="GO:0003677">
    <property type="term" value="F:DNA binding"/>
    <property type="evidence" value="ECO:0007669"/>
    <property type="project" value="EnsemblFungi"/>
</dbReference>
<dbReference type="EMBL" id="HE978318">
    <property type="protein sequence ID" value="CCK70357.1"/>
    <property type="molecule type" value="Genomic_DNA"/>
</dbReference>
<dbReference type="PANTHER" id="PTHR15138">
    <property type="entry name" value="TRANSCRIPTION INITIATION FACTOR TFIID SUBUNIT 4"/>
    <property type="match status" value="1"/>
</dbReference>
<dbReference type="GO" id="GO:0006367">
    <property type="term" value="P:transcription initiation at RNA polymerase II promoter"/>
    <property type="evidence" value="ECO:0007669"/>
    <property type="project" value="TreeGrafter"/>
</dbReference>
<gene>
    <name evidence="11" type="primary">KNAG0E00890</name>
    <name evidence="11" type="ordered locus">KNAG_0E00890</name>
</gene>
<dbReference type="RefSeq" id="XP_022464603.1">
    <property type="nucleotide sequence ID" value="XM_022608070.1"/>
</dbReference>
<evidence type="ECO:0000256" key="1">
    <source>
        <dbReference type="ARBA" id="ARBA00004123"/>
    </source>
</evidence>
<keyword evidence="5" id="KW-0804">Transcription</keyword>
<dbReference type="Proteomes" id="UP000006310">
    <property type="component" value="Chromosome 5"/>
</dbReference>
<evidence type="ECO:0000256" key="6">
    <source>
        <dbReference type="ARBA" id="ARBA00023242"/>
    </source>
</evidence>
<dbReference type="GO" id="GO:0045944">
    <property type="term" value="P:positive regulation of transcription by RNA polymerase II"/>
    <property type="evidence" value="ECO:0007669"/>
    <property type="project" value="EnsemblFungi"/>
</dbReference>
<sequence>MPNNKRSDSNPNNDGAGPSGKKQKVQAADSLGLALPKVDEKKSKGKKGAHGSANGARNQGKAQTDPNKMQDVLFSAGVDIKEEEALLQTSTNLSKKKLSQQRNAAADAVMMPPHQPFLHPDQVLATMRKASKDAQFNSNFISSSNKKADVLAVVSSACEYYMRDIVTNALVISRHRRRGVQLNTGRRSEVSIALKSIALTQRKEEEKRLKKRIALGLEKEDVDTQVNSEETLHRASNLTATLRAGTKKQYGWLTSSVAKPTSSMTKSMGKVANDINSRGDNGLKFREAREEPGIVMRDLLFALENRRMGVNNAITKGYAKIRD</sequence>
<dbReference type="KEGG" id="kng:KNAG_0E00890"/>
<evidence type="ECO:0000256" key="8">
    <source>
        <dbReference type="ARBA" id="ARBA00031747"/>
    </source>
</evidence>
<dbReference type="GO" id="GO:0016251">
    <property type="term" value="F:RNA polymerase II general transcription initiation factor activity"/>
    <property type="evidence" value="ECO:0007669"/>
    <property type="project" value="TreeGrafter"/>
</dbReference>
<dbReference type="PANTHER" id="PTHR15138:SF14">
    <property type="entry name" value="TRANSCRIPTION INITIATION FACTOR TFIID SUBUNIT 4"/>
    <property type="match status" value="1"/>
</dbReference>
<keyword evidence="6" id="KW-0539">Nucleus</keyword>
<evidence type="ECO:0000256" key="5">
    <source>
        <dbReference type="ARBA" id="ARBA00023163"/>
    </source>
</evidence>
<dbReference type="InterPro" id="IPR045144">
    <property type="entry name" value="TAF4"/>
</dbReference>
<reference evidence="11 12" key="1">
    <citation type="journal article" date="2011" name="Proc. Natl. Acad. Sci. U.S.A.">
        <title>Evolutionary erosion of yeast sex chromosomes by mating-type switching accidents.</title>
        <authorList>
            <person name="Gordon J.L."/>
            <person name="Armisen D."/>
            <person name="Proux-Wera E."/>
            <person name="Oheigeartaigh S.S."/>
            <person name="Byrne K.P."/>
            <person name="Wolfe K.H."/>
        </authorList>
    </citation>
    <scope>NUCLEOTIDE SEQUENCE [LARGE SCALE GENOMIC DNA]</scope>
    <source>
        <strain evidence="12">ATCC MYA-139 / BCRC 22969 / CBS 8797 / CCRC 22969 / KCTC 17520 / NBRC 10181 / NCYC 3082</strain>
    </source>
</reference>
<comment type="similarity">
    <text evidence="2">Belongs to the TAF4 family.</text>
</comment>
<dbReference type="STRING" id="1071383.J7RYU5"/>
<evidence type="ECO:0000256" key="7">
    <source>
        <dbReference type="ARBA" id="ARBA00025346"/>
    </source>
</evidence>
<accession>J7RYU5</accession>
<protein>
    <recommendedName>
        <fullName evidence="3">Transcription initiation factor TFIID subunit 4</fullName>
    </recommendedName>
    <alternativeName>
        <fullName evidence="8">TBP-associated factor 4</fullName>
    </alternativeName>
</protein>
<dbReference type="GeneID" id="34526057"/>
<proteinExistence type="inferred from homology"/>
<reference evidence="12" key="2">
    <citation type="submission" date="2012-08" db="EMBL/GenBank/DDBJ databases">
        <title>Genome sequence of Kazachstania naganishii.</title>
        <authorList>
            <person name="Gordon J.L."/>
            <person name="Armisen D."/>
            <person name="Proux-Wera E."/>
            <person name="OhEigeartaigh S.S."/>
            <person name="Byrne K.P."/>
            <person name="Wolfe K.H."/>
        </authorList>
    </citation>
    <scope>NUCLEOTIDE SEQUENCE [LARGE SCALE GENOMIC DNA]</scope>
    <source>
        <strain evidence="12">ATCC MYA-139 / BCRC 22969 / CBS 8797 / CCRC 22969 / KCTC 17520 / NBRC 10181 / NCYC 3082</strain>
    </source>
</reference>
<dbReference type="eggNOG" id="KOG2341">
    <property type="taxonomic scope" value="Eukaryota"/>
</dbReference>
<dbReference type="OMA" id="YGWLTSS"/>
<keyword evidence="4" id="KW-0805">Transcription regulation</keyword>
<dbReference type="HOGENOM" id="CLU_036634_0_0_1"/>